<keyword evidence="4" id="KW-0472">Membrane</keyword>
<dbReference type="Proteomes" id="UP001208570">
    <property type="component" value="Unassembled WGS sequence"/>
</dbReference>
<dbReference type="GO" id="GO:0006886">
    <property type="term" value="P:intracellular protein transport"/>
    <property type="evidence" value="ECO:0007669"/>
    <property type="project" value="InterPro"/>
</dbReference>
<sequence>MSDVMEKAVAALPSLLSESLGVSSDKDWGHSRNFQTFVKNVSSLKNKTEEDALLERELSLQKQKLAQPNQSTVRFITTTTFLLATDAGFEWSHLEILLQTRESLVRILYCYMLGKDVDFACIHAVKLAQQGSILDKKVGYLVCSILMNKDHELVMLIINTMQKDLSSSNVLANLAGLTAVIHLCSTEMVPAILPLVKEKLSHPKDAVRKKAIMAMHRFLQLAPEMMQHELIHLQRALADKDLSVVWATLHVFGELVPKEPSSYQYLVPGLISILGQIVGRNLSTDYDFHTVPAPWMTIMLLRLLGRLGAHDEGASQQICPALKDVLQKTEPSHKMGLAVIFECLQTITRIYPYPYLLQQAVSCVGKFIYAKNINLKYLGLKALVSLVTISSECTMEHQEVVLDCLEHPDPTIQRMTLQLLYRMANCSNVKVISDKMLEFMAVTSDQVIRSDIVHKVIDLTERYLFMFIHDLFALSVWLYCVSAGDESDPLANKQMRAGVFQLYLQLLRSTSLPDTLIEISVWELHQTKYSAPYLFWYTRSHHDKTRCQIISALQKMAYYITDLPTVMNVLKTSEAAFGSSYYYYELKQRIQELELLCNCKQDVKIAANPETRHNIEKMDLTLTFLDEFVCEALEAGAMPYRPQISHHLLGIPVTSCDSNSASNLNFTPYEMPIVMSKSGLSLSGVDPSHVTTSGSSDSTTSRESTLKLKNKKKIWTKEGVIREANEDAQHQMTQDSPTVNDNDMKVSRQEKEFREMTPEQLKRKQLADAIFCEVKTKIPQQDQMVLVSLSSSSLAEEGEADSSNLGTISAVHRSQSSHAIGHNQYLNLDQFAASDSKNSLSQLLGYDTVTSAEDLSGLSSYTKSDIEQGHKNVTDIPEDVTGVKSTLSSKCPSRSDNFDDPFICSSSSSSLLMVSRDTKPSPWKLIGQCRQNEIAADEIGDDSVSIEVDSIEDDEPPCEFKVETTCQGEDLTMEVDNGRHDCITKLEQEDDHCLGKEHLLADNDHCSCYYEKVYEPDSLVLLLKFRTMDDVTDNVSGCLSRMGSMLIEESCYDITVQLQQSEDPVGLEKGSKQQTSVKFPSIFEIHIKPSASSPVEPLRITLMLPGDPDSREVSVDLTLIDFLRSVALDVEQFAEAWTADDDKVFRRTSIITSSHKGYSKVIKDIGFQLIQERGNG</sequence>
<proteinExistence type="predicted"/>
<protein>
    <recommendedName>
        <fullName evidence="6">Clathrin/coatomer adaptor adaptin-like N-terminal domain-containing protein</fullName>
    </recommendedName>
</protein>
<dbReference type="InterPro" id="IPR050840">
    <property type="entry name" value="Adaptor_Complx_Large_Subunit"/>
</dbReference>
<evidence type="ECO:0000256" key="1">
    <source>
        <dbReference type="ARBA" id="ARBA00004308"/>
    </source>
</evidence>
<gene>
    <name evidence="7" type="ORF">LSH36_251g07005</name>
</gene>
<dbReference type="Pfam" id="PF01602">
    <property type="entry name" value="Adaptin_N"/>
    <property type="match status" value="1"/>
</dbReference>
<dbReference type="AlphaFoldDB" id="A0AAD9JM69"/>
<keyword evidence="8" id="KW-1185">Reference proteome</keyword>
<name>A0AAD9JM69_9ANNE</name>
<keyword evidence="2" id="KW-0813">Transport</keyword>
<accession>A0AAD9JM69</accession>
<dbReference type="SUPFAM" id="SSF48371">
    <property type="entry name" value="ARM repeat"/>
    <property type="match status" value="1"/>
</dbReference>
<organism evidence="7 8">
    <name type="scientific">Paralvinella palmiformis</name>
    <dbReference type="NCBI Taxonomy" id="53620"/>
    <lineage>
        <taxon>Eukaryota</taxon>
        <taxon>Metazoa</taxon>
        <taxon>Spiralia</taxon>
        <taxon>Lophotrochozoa</taxon>
        <taxon>Annelida</taxon>
        <taxon>Polychaeta</taxon>
        <taxon>Sedentaria</taxon>
        <taxon>Canalipalpata</taxon>
        <taxon>Terebellida</taxon>
        <taxon>Terebelliformia</taxon>
        <taxon>Alvinellidae</taxon>
        <taxon>Paralvinella</taxon>
    </lineage>
</organism>
<evidence type="ECO:0000313" key="7">
    <source>
        <dbReference type="EMBL" id="KAK2155038.1"/>
    </source>
</evidence>
<evidence type="ECO:0000256" key="4">
    <source>
        <dbReference type="ARBA" id="ARBA00023136"/>
    </source>
</evidence>
<reference evidence="7" key="1">
    <citation type="journal article" date="2023" name="Mol. Biol. Evol.">
        <title>Third-Generation Sequencing Reveals the Adaptive Role of the Epigenome in Three Deep-Sea Polychaetes.</title>
        <authorList>
            <person name="Perez M."/>
            <person name="Aroh O."/>
            <person name="Sun Y."/>
            <person name="Lan Y."/>
            <person name="Juniper S.K."/>
            <person name="Young C.R."/>
            <person name="Angers B."/>
            <person name="Qian P.Y."/>
        </authorList>
    </citation>
    <scope>NUCLEOTIDE SEQUENCE</scope>
    <source>
        <strain evidence="7">P08H-3</strain>
    </source>
</reference>
<dbReference type="Gene3D" id="1.25.10.10">
    <property type="entry name" value="Leucine-rich Repeat Variant"/>
    <property type="match status" value="1"/>
</dbReference>
<evidence type="ECO:0000256" key="2">
    <source>
        <dbReference type="ARBA" id="ARBA00022448"/>
    </source>
</evidence>
<dbReference type="InterPro" id="IPR011989">
    <property type="entry name" value="ARM-like"/>
</dbReference>
<dbReference type="GO" id="GO:0030117">
    <property type="term" value="C:membrane coat"/>
    <property type="evidence" value="ECO:0007669"/>
    <property type="project" value="InterPro"/>
</dbReference>
<evidence type="ECO:0000256" key="3">
    <source>
        <dbReference type="ARBA" id="ARBA00022927"/>
    </source>
</evidence>
<evidence type="ECO:0000256" key="5">
    <source>
        <dbReference type="SAM" id="MobiDB-lite"/>
    </source>
</evidence>
<dbReference type="GO" id="GO:0012505">
    <property type="term" value="C:endomembrane system"/>
    <property type="evidence" value="ECO:0007669"/>
    <property type="project" value="UniProtKB-SubCell"/>
</dbReference>
<feature type="domain" description="Clathrin/coatomer adaptor adaptin-like N-terminal" evidence="6">
    <location>
        <begin position="101"/>
        <end position="463"/>
    </location>
</feature>
<feature type="compositionally biased region" description="Low complexity" evidence="5">
    <location>
        <begin position="688"/>
        <end position="703"/>
    </location>
</feature>
<dbReference type="EMBL" id="JAODUP010000251">
    <property type="protein sequence ID" value="KAK2155038.1"/>
    <property type="molecule type" value="Genomic_DNA"/>
</dbReference>
<evidence type="ECO:0000313" key="8">
    <source>
        <dbReference type="Proteomes" id="UP001208570"/>
    </source>
</evidence>
<dbReference type="InterPro" id="IPR002553">
    <property type="entry name" value="Clathrin/coatomer_adapt-like_N"/>
</dbReference>
<comment type="subcellular location">
    <subcellularLocation>
        <location evidence="1">Endomembrane system</location>
    </subcellularLocation>
</comment>
<dbReference type="InterPro" id="IPR016024">
    <property type="entry name" value="ARM-type_fold"/>
</dbReference>
<dbReference type="PANTHER" id="PTHR22780">
    <property type="entry name" value="ADAPTIN, ALPHA/GAMMA/EPSILON"/>
    <property type="match status" value="1"/>
</dbReference>
<keyword evidence="3" id="KW-0653">Protein transport</keyword>
<dbReference type="GO" id="GO:0016192">
    <property type="term" value="P:vesicle-mediated transport"/>
    <property type="evidence" value="ECO:0007669"/>
    <property type="project" value="InterPro"/>
</dbReference>
<comment type="caution">
    <text evidence="7">The sequence shown here is derived from an EMBL/GenBank/DDBJ whole genome shotgun (WGS) entry which is preliminary data.</text>
</comment>
<feature type="region of interest" description="Disordered" evidence="5">
    <location>
        <begin position="684"/>
        <end position="705"/>
    </location>
</feature>
<evidence type="ECO:0000259" key="6">
    <source>
        <dbReference type="Pfam" id="PF01602"/>
    </source>
</evidence>